<comment type="caution">
    <text evidence="1">The sequence shown here is derived from an EMBL/GenBank/DDBJ whole genome shotgun (WGS) entry which is preliminary data.</text>
</comment>
<evidence type="ECO:0000313" key="1">
    <source>
        <dbReference type="EMBL" id="RZH67399.1"/>
    </source>
</evidence>
<name>A0A482XVE1_9EURY</name>
<evidence type="ECO:0000313" key="2">
    <source>
        <dbReference type="Proteomes" id="UP000292704"/>
    </source>
</evidence>
<protein>
    <submittedName>
        <fullName evidence="1">Uncharacterized protein</fullName>
    </submittedName>
</protein>
<sequence>MTVSVEGETEEGIGVRVIDNSGAEHKIEMLFDGEIVYHYQNAYPDDASKRTNQEDESVSQARRLARYHVYQEKGYDTLPPAENPDRIAAVLLALLDLSDAQFAEYFQTLYEQAASHDRSDIVPPLDLPSAVYNEEFLLYKQNIYLEEDLEAIQEQLTRPATEILGEQDLEEVATATSEGLVSKATSLVGGGGESDDTFAALTIEGVSGIDTMYYEDTNEDRTIEGDDPFDRDPDARLEIVPTNYDRDRFRYHVGHNLVCQIRDCFIGMGLEPPEPYRVLGHGKYKYTGKYRHFDFYEPYFDHEADIDGYVAPV</sequence>
<organism evidence="1 2">
    <name type="scientific">Natrinema altunense</name>
    <dbReference type="NCBI Taxonomy" id="222984"/>
    <lineage>
        <taxon>Archaea</taxon>
        <taxon>Methanobacteriati</taxon>
        <taxon>Methanobacteriota</taxon>
        <taxon>Stenosarchaea group</taxon>
        <taxon>Halobacteria</taxon>
        <taxon>Halobacteriales</taxon>
        <taxon>Natrialbaceae</taxon>
        <taxon>Natrinema</taxon>
    </lineage>
</organism>
<dbReference type="Proteomes" id="UP000292704">
    <property type="component" value="Unassembled WGS sequence"/>
</dbReference>
<dbReference type="InterPro" id="IPR058264">
    <property type="entry name" value="DUF7958"/>
</dbReference>
<dbReference type="AlphaFoldDB" id="A0A482XVE1"/>
<accession>A0A482XVE1</accession>
<gene>
    <name evidence="1" type="ORF">ELS17_11030</name>
</gene>
<reference evidence="1 2" key="1">
    <citation type="submission" date="2019-02" db="EMBL/GenBank/DDBJ databases">
        <title>Genome analysis provides insights into bioremediation potentialities and Haloocin production by Natrinema altunense strain 4.1R isolated from Chott Douz in Tunisian desert.</title>
        <authorList>
            <person name="Najjari A."/>
            <person name="Youssef N."/>
            <person name="Ben Dhia O."/>
            <person name="Ferjani R."/>
            <person name="El Hidri D."/>
            <person name="Ouzari H.I."/>
            <person name="Cherif A."/>
        </authorList>
    </citation>
    <scope>NUCLEOTIDE SEQUENCE [LARGE SCALE GENOMIC DNA]</scope>
    <source>
        <strain evidence="1 2">4.1R</strain>
    </source>
</reference>
<dbReference type="OrthoDB" id="201005at2157"/>
<dbReference type="Pfam" id="PF25858">
    <property type="entry name" value="DUF7958"/>
    <property type="match status" value="1"/>
</dbReference>
<dbReference type="EMBL" id="SHMR01000005">
    <property type="protein sequence ID" value="RZH67399.1"/>
    <property type="molecule type" value="Genomic_DNA"/>
</dbReference>
<proteinExistence type="predicted"/>
<dbReference type="STRING" id="222984.GCA_000731985_01408"/>